<keyword evidence="2" id="KW-1185">Reference proteome</keyword>
<sequence length="67" mass="7213">MSSCCDDFHAVLHSKFRPGHDAGFMEFGVAATSNPVLIGSAVQYVQYASVTLAIQLKRITKNPEISG</sequence>
<dbReference type="Proteomes" id="UP000226031">
    <property type="component" value="Unassembled WGS sequence"/>
</dbReference>
<gene>
    <name evidence="1" type="ORF">GX50_01050</name>
</gene>
<dbReference type="EMBL" id="PDND01000012">
    <property type="protein sequence ID" value="PGH36038.1"/>
    <property type="molecule type" value="Genomic_DNA"/>
</dbReference>
<reference evidence="1 2" key="1">
    <citation type="submission" date="2017-10" db="EMBL/GenBank/DDBJ databases">
        <title>Comparative genomics in systemic dimorphic fungi from Ajellomycetaceae.</title>
        <authorList>
            <person name="Munoz J.F."/>
            <person name="Mcewen J.G."/>
            <person name="Clay O.K."/>
            <person name="Cuomo C.A."/>
        </authorList>
    </citation>
    <scope>NUCLEOTIDE SEQUENCE [LARGE SCALE GENOMIC DNA]</scope>
    <source>
        <strain evidence="1 2">UAMH4076</strain>
    </source>
</reference>
<comment type="caution">
    <text evidence="1">The sequence shown here is derived from an EMBL/GenBank/DDBJ whole genome shotgun (WGS) entry which is preliminary data.</text>
</comment>
<protein>
    <submittedName>
        <fullName evidence="1">Uncharacterized protein</fullName>
    </submittedName>
</protein>
<organism evidence="1 2">
    <name type="scientific">[Emmonsia] crescens</name>
    <dbReference type="NCBI Taxonomy" id="73230"/>
    <lineage>
        <taxon>Eukaryota</taxon>
        <taxon>Fungi</taxon>
        <taxon>Dikarya</taxon>
        <taxon>Ascomycota</taxon>
        <taxon>Pezizomycotina</taxon>
        <taxon>Eurotiomycetes</taxon>
        <taxon>Eurotiomycetidae</taxon>
        <taxon>Onygenales</taxon>
        <taxon>Ajellomycetaceae</taxon>
        <taxon>Emergomyces</taxon>
    </lineage>
</organism>
<accession>A0A2B7ZS67</accession>
<proteinExistence type="predicted"/>
<evidence type="ECO:0000313" key="1">
    <source>
        <dbReference type="EMBL" id="PGH36038.1"/>
    </source>
</evidence>
<evidence type="ECO:0000313" key="2">
    <source>
        <dbReference type="Proteomes" id="UP000226031"/>
    </source>
</evidence>
<name>A0A2B7ZS67_9EURO</name>
<dbReference type="AlphaFoldDB" id="A0A2B7ZS67"/>